<gene>
    <name evidence="3" type="ORF">Pla100_12290</name>
</gene>
<feature type="region of interest" description="Disordered" evidence="1">
    <location>
        <begin position="37"/>
        <end position="67"/>
    </location>
</feature>
<accession>A0A5C6ATM5</accession>
<keyword evidence="2" id="KW-0732">Signal</keyword>
<proteinExistence type="predicted"/>
<comment type="caution">
    <text evidence="3">The sequence shown here is derived from an EMBL/GenBank/DDBJ whole genome shotgun (WGS) entry which is preliminary data.</text>
</comment>
<dbReference type="AlphaFoldDB" id="A0A5C6ATM5"/>
<evidence type="ECO:0000256" key="2">
    <source>
        <dbReference type="SAM" id="SignalP"/>
    </source>
</evidence>
<feature type="chain" id="PRO_5022988588" evidence="2">
    <location>
        <begin position="22"/>
        <end position="67"/>
    </location>
</feature>
<evidence type="ECO:0000313" key="3">
    <source>
        <dbReference type="EMBL" id="TWU01494.1"/>
    </source>
</evidence>
<reference evidence="3 4" key="1">
    <citation type="submission" date="2019-02" db="EMBL/GenBank/DDBJ databases">
        <title>Deep-cultivation of Planctomycetes and their phenomic and genomic characterization uncovers novel biology.</title>
        <authorList>
            <person name="Wiegand S."/>
            <person name="Jogler M."/>
            <person name="Boedeker C."/>
            <person name="Pinto D."/>
            <person name="Vollmers J."/>
            <person name="Rivas-Marin E."/>
            <person name="Kohn T."/>
            <person name="Peeters S.H."/>
            <person name="Heuer A."/>
            <person name="Rast P."/>
            <person name="Oberbeckmann S."/>
            <person name="Bunk B."/>
            <person name="Jeske O."/>
            <person name="Meyerdierks A."/>
            <person name="Storesund J.E."/>
            <person name="Kallscheuer N."/>
            <person name="Luecker S."/>
            <person name="Lage O.M."/>
            <person name="Pohl T."/>
            <person name="Merkel B.J."/>
            <person name="Hornburger P."/>
            <person name="Mueller R.-W."/>
            <person name="Bruemmer F."/>
            <person name="Labrenz M."/>
            <person name="Spormann A.M."/>
            <person name="Op Den Camp H."/>
            <person name="Overmann J."/>
            <person name="Amann R."/>
            <person name="Jetten M.S.M."/>
            <person name="Mascher T."/>
            <person name="Medema M.H."/>
            <person name="Devos D.P."/>
            <person name="Kaster A.-K."/>
            <person name="Ovreas L."/>
            <person name="Rohde M."/>
            <person name="Galperin M.Y."/>
            <person name="Jogler C."/>
        </authorList>
    </citation>
    <scope>NUCLEOTIDE SEQUENCE [LARGE SCALE GENOMIC DNA]</scope>
    <source>
        <strain evidence="3 4">Pla100</strain>
    </source>
</reference>
<feature type="compositionally biased region" description="Polar residues" evidence="1">
    <location>
        <begin position="53"/>
        <end position="67"/>
    </location>
</feature>
<dbReference type="Proteomes" id="UP000316213">
    <property type="component" value="Unassembled WGS sequence"/>
</dbReference>
<evidence type="ECO:0000313" key="4">
    <source>
        <dbReference type="Proteomes" id="UP000316213"/>
    </source>
</evidence>
<evidence type="ECO:0000256" key="1">
    <source>
        <dbReference type="SAM" id="MobiDB-lite"/>
    </source>
</evidence>
<dbReference type="RefSeq" id="WP_146576784.1">
    <property type="nucleotide sequence ID" value="NZ_SJPM01000002.1"/>
</dbReference>
<dbReference type="OrthoDB" id="285241at2"/>
<keyword evidence="4" id="KW-1185">Reference proteome</keyword>
<name>A0A5C6ATM5_9BACT</name>
<protein>
    <submittedName>
        <fullName evidence="3">Uncharacterized protein</fullName>
    </submittedName>
</protein>
<sequence length="67" mass="6863" precursor="true">MTKKILYSVFALALLTTTVGCPPPAPEADVSVDTTTAPVAPADDNMTAVTEVPTDNVTTGSETPETP</sequence>
<organism evidence="3 4">
    <name type="scientific">Neorhodopirellula pilleata</name>
    <dbReference type="NCBI Taxonomy" id="2714738"/>
    <lineage>
        <taxon>Bacteria</taxon>
        <taxon>Pseudomonadati</taxon>
        <taxon>Planctomycetota</taxon>
        <taxon>Planctomycetia</taxon>
        <taxon>Pirellulales</taxon>
        <taxon>Pirellulaceae</taxon>
        <taxon>Neorhodopirellula</taxon>
    </lineage>
</organism>
<dbReference type="EMBL" id="SJPM01000002">
    <property type="protein sequence ID" value="TWU01494.1"/>
    <property type="molecule type" value="Genomic_DNA"/>
</dbReference>
<dbReference type="PROSITE" id="PS51257">
    <property type="entry name" value="PROKAR_LIPOPROTEIN"/>
    <property type="match status" value="1"/>
</dbReference>
<feature type="signal peptide" evidence="2">
    <location>
        <begin position="1"/>
        <end position="21"/>
    </location>
</feature>